<gene>
    <name evidence="3" type="ORF">SSCH_740049</name>
</gene>
<evidence type="ECO:0000259" key="2">
    <source>
        <dbReference type="SMART" id="SM00646"/>
    </source>
</evidence>
<organism evidence="3 4">
    <name type="scientific">Syntrophaceticus schinkii</name>
    <dbReference type="NCBI Taxonomy" id="499207"/>
    <lineage>
        <taxon>Bacteria</taxon>
        <taxon>Bacillati</taxon>
        <taxon>Bacillota</taxon>
        <taxon>Clostridia</taxon>
        <taxon>Thermoanaerobacterales</taxon>
        <taxon>Thermoanaerobacterales Family III. Incertae Sedis</taxon>
        <taxon>Syntrophaceticus</taxon>
    </lineage>
</organism>
<name>A0A0B7MHR5_9FIRM</name>
<dbReference type="InterPro" id="IPR050695">
    <property type="entry name" value="N-acetylmuramoyl_amidase_3"/>
</dbReference>
<dbReference type="PANTHER" id="PTHR30404:SF0">
    <property type="entry name" value="N-ACETYLMURAMOYL-L-ALANINE AMIDASE AMIC"/>
    <property type="match status" value="1"/>
</dbReference>
<reference evidence="4" key="1">
    <citation type="submission" date="2015-01" db="EMBL/GenBank/DDBJ databases">
        <authorList>
            <person name="Manzoor Shahid"/>
            <person name="Zubair Saima"/>
        </authorList>
    </citation>
    <scope>NUCLEOTIDE SEQUENCE [LARGE SCALE GENOMIC DNA]</scope>
    <source>
        <strain evidence="4">Sp3</strain>
    </source>
</reference>
<dbReference type="EMBL" id="CDRZ01000274">
    <property type="protein sequence ID" value="CEO90179.1"/>
    <property type="molecule type" value="Genomic_DNA"/>
</dbReference>
<dbReference type="GO" id="GO:0008745">
    <property type="term" value="F:N-acetylmuramoyl-L-alanine amidase activity"/>
    <property type="evidence" value="ECO:0007669"/>
    <property type="project" value="InterPro"/>
</dbReference>
<dbReference type="GO" id="GO:0030288">
    <property type="term" value="C:outer membrane-bounded periplasmic space"/>
    <property type="evidence" value="ECO:0007669"/>
    <property type="project" value="TreeGrafter"/>
</dbReference>
<keyword evidence="4" id="KW-1185">Reference proteome</keyword>
<dbReference type="SMART" id="SM00646">
    <property type="entry name" value="Ami_3"/>
    <property type="match status" value="1"/>
</dbReference>
<evidence type="ECO:0000313" key="4">
    <source>
        <dbReference type="Proteomes" id="UP000046155"/>
    </source>
</evidence>
<dbReference type="NCBIfam" id="TIGR02883">
    <property type="entry name" value="spore_cwlD"/>
    <property type="match status" value="1"/>
</dbReference>
<proteinExistence type="predicted"/>
<dbReference type="AlphaFoldDB" id="A0A0B7MHR5"/>
<dbReference type="Pfam" id="PF01520">
    <property type="entry name" value="Amidase_3"/>
    <property type="match status" value="1"/>
</dbReference>
<feature type="domain" description="MurNAc-LAA" evidence="2">
    <location>
        <begin position="128"/>
        <end position="238"/>
    </location>
</feature>
<evidence type="ECO:0000256" key="1">
    <source>
        <dbReference type="ARBA" id="ARBA00022801"/>
    </source>
</evidence>
<dbReference type="RefSeq" id="WP_044665975.1">
    <property type="nucleotide sequence ID" value="NZ_CDRZ01000274.1"/>
</dbReference>
<dbReference type="Gene3D" id="3.40.630.40">
    <property type="entry name" value="Zn-dependent exopeptidases"/>
    <property type="match status" value="1"/>
</dbReference>
<dbReference type="PROSITE" id="PS51257">
    <property type="entry name" value="PROKAR_LIPOPROTEIN"/>
    <property type="match status" value="1"/>
</dbReference>
<evidence type="ECO:0000313" key="3">
    <source>
        <dbReference type="EMBL" id="CEO90179.1"/>
    </source>
</evidence>
<accession>A0A0B7MHR5</accession>
<dbReference type="Proteomes" id="UP000046155">
    <property type="component" value="Unassembled WGS sequence"/>
</dbReference>
<dbReference type="InterPro" id="IPR002508">
    <property type="entry name" value="MurNAc-LAA_cat"/>
</dbReference>
<sequence length="253" mass="28277">MRKFIFFKVFRPKQRVVFAVILVLLLGCALYPYYASCQERKAVEALSWTVASKVIVVDPGHGGIDPGCVGKSGVQEKEINLAIARRLSTFLKQAGATVIMTREGDYDLSEEGRAPEGVRHKDDLAARVELAEKYQADLFISIHINSIPLSECWGAQVFYHSGSKESKRLAGLIQKELIKTLGESHRWIKPEDFFVLRSHKCTAVIVEAGFISNPREETLLGDPIHQNKLAWSIYAGVVRFFAGDPLPKEPAYD</sequence>
<keyword evidence="1 3" id="KW-0378">Hydrolase</keyword>
<dbReference type="GO" id="GO:0009253">
    <property type="term" value="P:peptidoglycan catabolic process"/>
    <property type="evidence" value="ECO:0007669"/>
    <property type="project" value="InterPro"/>
</dbReference>
<protein>
    <submittedName>
        <fullName evidence="3">Cell wall hydrolase/autolysin</fullName>
    </submittedName>
</protein>
<dbReference type="InterPro" id="IPR014234">
    <property type="entry name" value="Spore_CwlD"/>
</dbReference>
<dbReference type="CDD" id="cd02696">
    <property type="entry name" value="MurNAc-LAA"/>
    <property type="match status" value="1"/>
</dbReference>
<dbReference type="PANTHER" id="PTHR30404">
    <property type="entry name" value="N-ACETYLMURAMOYL-L-ALANINE AMIDASE"/>
    <property type="match status" value="1"/>
</dbReference>
<dbReference type="SUPFAM" id="SSF53187">
    <property type="entry name" value="Zn-dependent exopeptidases"/>
    <property type="match status" value="1"/>
</dbReference>